<dbReference type="Proteomes" id="UP000053766">
    <property type="component" value="Unassembled WGS sequence"/>
</dbReference>
<reference evidence="4" key="2">
    <citation type="journal article" date="2016" name="Sci. Rep.">
        <title>Dictyocaulus viviparus genome, variome and transcriptome elucidate lungworm biology and support future intervention.</title>
        <authorList>
            <person name="McNulty S.N."/>
            <person name="Strube C."/>
            <person name="Rosa B.A."/>
            <person name="Martin J.C."/>
            <person name="Tyagi R."/>
            <person name="Choi Y.J."/>
            <person name="Wang Q."/>
            <person name="Hallsworth Pepin K."/>
            <person name="Zhang X."/>
            <person name="Ozersky P."/>
            <person name="Wilson R.K."/>
            <person name="Sternberg P.W."/>
            <person name="Gasser R.B."/>
            <person name="Mitreva M."/>
        </authorList>
    </citation>
    <scope>NUCLEOTIDE SEQUENCE [LARGE SCALE GENOMIC DNA]</scope>
    <source>
        <strain evidence="4">HannoverDv2000</strain>
    </source>
</reference>
<gene>
    <name evidence="3" type="ORF">DICVIV_13404</name>
</gene>
<name>A0A0D8X7V8_DICVI</name>
<organism evidence="3 4">
    <name type="scientific">Dictyocaulus viviparus</name>
    <name type="common">Bovine lungworm</name>
    <dbReference type="NCBI Taxonomy" id="29172"/>
    <lineage>
        <taxon>Eukaryota</taxon>
        <taxon>Metazoa</taxon>
        <taxon>Ecdysozoa</taxon>
        <taxon>Nematoda</taxon>
        <taxon>Chromadorea</taxon>
        <taxon>Rhabditida</taxon>
        <taxon>Rhabditina</taxon>
        <taxon>Rhabditomorpha</taxon>
        <taxon>Strongyloidea</taxon>
        <taxon>Metastrongylidae</taxon>
        <taxon>Dictyocaulus</taxon>
    </lineage>
</organism>
<accession>A0A0D8X7V8</accession>
<reference evidence="3 4" key="1">
    <citation type="submission" date="2013-11" db="EMBL/GenBank/DDBJ databases">
        <title>Draft genome of the bovine lungworm Dictyocaulus viviparus.</title>
        <authorList>
            <person name="Mitreva M."/>
        </authorList>
    </citation>
    <scope>NUCLEOTIDE SEQUENCE [LARGE SCALE GENOMIC DNA]</scope>
    <source>
        <strain evidence="3 4">HannoverDv2000</strain>
    </source>
</reference>
<keyword evidence="2" id="KW-0472">Membrane</keyword>
<keyword evidence="4" id="KW-1185">Reference proteome</keyword>
<dbReference type="EMBL" id="KN717075">
    <property type="protein sequence ID" value="KJH40633.1"/>
    <property type="molecule type" value="Genomic_DNA"/>
</dbReference>
<dbReference type="AlphaFoldDB" id="A0A0D8X7V8"/>
<protein>
    <submittedName>
        <fullName evidence="3">Uncharacterized protein</fullName>
    </submittedName>
</protein>
<evidence type="ECO:0000256" key="2">
    <source>
        <dbReference type="SAM" id="Phobius"/>
    </source>
</evidence>
<evidence type="ECO:0000313" key="3">
    <source>
        <dbReference type="EMBL" id="KJH40633.1"/>
    </source>
</evidence>
<feature type="transmembrane region" description="Helical" evidence="2">
    <location>
        <begin position="13"/>
        <end position="37"/>
    </location>
</feature>
<feature type="region of interest" description="Disordered" evidence="1">
    <location>
        <begin position="53"/>
        <end position="80"/>
    </location>
</feature>
<sequence>MIPVVQWYVQADMWLWVLLSSIILAKLCYVSMFGCGCGKKQKTMKKQALWQEKFSQEQKQSDKSGQNVDDGSDQRTSKKGSRTLKLLQFIPQLVQYELPENFASNFKNPIRRIIKKTARHDRTKFWQESEKS</sequence>
<keyword evidence="2" id="KW-0812">Transmembrane</keyword>
<evidence type="ECO:0000313" key="4">
    <source>
        <dbReference type="Proteomes" id="UP000053766"/>
    </source>
</evidence>
<evidence type="ECO:0000256" key="1">
    <source>
        <dbReference type="SAM" id="MobiDB-lite"/>
    </source>
</evidence>
<keyword evidence="2" id="KW-1133">Transmembrane helix</keyword>
<proteinExistence type="predicted"/>